<reference evidence="1" key="1">
    <citation type="journal article" date="2017" name="Gigascience">
        <title>The first near-complete assembly of the hexaploid bread wheat genome, Triticum aestivum.</title>
        <authorList>
            <person name="Zimin A.V."/>
            <person name="Puiu D."/>
            <person name="Hall R."/>
            <person name="Kingan S."/>
            <person name="Clavijo B.J."/>
            <person name="Salzberg S.L."/>
        </authorList>
    </citation>
    <scope>NUCLEOTIDE SEQUENCE</scope>
    <source>
        <tissue evidence="1">Leaf</tissue>
    </source>
</reference>
<gene>
    <name evidence="1" type="ORF">CFC21_028634</name>
</gene>
<sequence>MPPPSPGKPLVTTITALLRSATRPAHLLQLHAA</sequence>
<dbReference type="EMBL" id="CM022216">
    <property type="protein sequence ID" value="KAF7014658.1"/>
    <property type="molecule type" value="Genomic_DNA"/>
</dbReference>
<protein>
    <submittedName>
        <fullName evidence="1">Uncharacterized protein</fullName>
    </submittedName>
</protein>
<dbReference type="AlphaFoldDB" id="A0A9R1EQ47"/>
<reference evidence="1" key="2">
    <citation type="submission" date="2020-03" db="EMBL/GenBank/DDBJ databases">
        <title>The second near-complete assembly of the hexaploid bread wheat (Triticum aestivum) genome.</title>
        <authorList>
            <person name="Zimin A.V."/>
            <person name="Puiu D."/>
            <person name="Shumante A."/>
            <person name="Alonge M."/>
            <person name="Salzberg S.L."/>
        </authorList>
    </citation>
    <scope>NUCLEOTIDE SEQUENCE</scope>
    <source>
        <tissue evidence="1">Leaf</tissue>
    </source>
</reference>
<comment type="caution">
    <text evidence="1">The sequence shown here is derived from an EMBL/GenBank/DDBJ whole genome shotgun (WGS) entry which is preliminary data.</text>
</comment>
<accession>A0A9R1EQ47</accession>
<evidence type="ECO:0000313" key="1">
    <source>
        <dbReference type="EMBL" id="KAF7014658.1"/>
    </source>
</evidence>
<dbReference type="OrthoDB" id="185373at2759"/>
<name>A0A9R1EQ47_WHEAT</name>
<feature type="non-terminal residue" evidence="1">
    <location>
        <position position="33"/>
    </location>
</feature>
<dbReference type="Proteomes" id="UP000815260">
    <property type="component" value="Chromosome 2D"/>
</dbReference>
<organism evidence="1">
    <name type="scientific">Triticum aestivum</name>
    <name type="common">Wheat</name>
    <dbReference type="NCBI Taxonomy" id="4565"/>
    <lineage>
        <taxon>Eukaryota</taxon>
        <taxon>Viridiplantae</taxon>
        <taxon>Streptophyta</taxon>
        <taxon>Embryophyta</taxon>
        <taxon>Tracheophyta</taxon>
        <taxon>Spermatophyta</taxon>
        <taxon>Magnoliopsida</taxon>
        <taxon>Liliopsida</taxon>
        <taxon>Poales</taxon>
        <taxon>Poaceae</taxon>
        <taxon>BOP clade</taxon>
        <taxon>Pooideae</taxon>
        <taxon>Triticodae</taxon>
        <taxon>Triticeae</taxon>
        <taxon>Triticinae</taxon>
        <taxon>Triticum</taxon>
    </lineage>
</organism>
<proteinExistence type="predicted"/>